<proteinExistence type="predicted"/>
<organism evidence="1">
    <name type="scientific">Xiangshan orthomyxo-like virus</name>
    <dbReference type="NCBI Taxonomy" id="2886237"/>
    <lineage>
        <taxon>Viruses</taxon>
        <taxon>Riboviria</taxon>
        <taxon>Orthornavirae</taxon>
        <taxon>Negarnaviricota</taxon>
        <taxon>Polyploviricotina</taxon>
        <taxon>Insthoviricetes</taxon>
        <taxon>Articulavirales</taxon>
        <taxon>Orthomyxoviridae</taxon>
    </lineage>
</organism>
<dbReference type="SUPFAM" id="SSF161003">
    <property type="entry name" value="flu NP-like"/>
    <property type="match status" value="1"/>
</dbReference>
<accession>A0A8K1P3G5</accession>
<evidence type="ECO:0000313" key="1">
    <source>
        <dbReference type="EMBL" id="UDL13965.1"/>
    </source>
</evidence>
<reference evidence="1" key="1">
    <citation type="submission" date="2021-09" db="EMBL/GenBank/DDBJ databases">
        <authorList>
            <person name="Li N.N."/>
        </authorList>
    </citation>
    <scope>NUCLEOTIDE SEQUENCE</scope>
    <source>
        <strain evidence="1">Novel_14</strain>
    </source>
</reference>
<protein>
    <recommendedName>
        <fullName evidence="2">Nucleoprotein</fullName>
    </recommendedName>
</protein>
<dbReference type="EMBL" id="OK491490">
    <property type="protein sequence ID" value="UDL13965.1"/>
    <property type="molecule type" value="Viral_cRNA"/>
</dbReference>
<evidence type="ECO:0008006" key="2">
    <source>
        <dbReference type="Google" id="ProtNLM"/>
    </source>
</evidence>
<sequence length="440" mass="49973">MSSIVLDINATRNHYARFQGFMNALAEERIPLFISKNSDTLGSIVMALMSGNSSVRNGQIYKFYRFEKKMDVDELTEFESAVNLDLIDSQVKAIMSDNEQRKSWMPFLASLQLSVKSRDDIIYHRADVTRDLGVPSICEPFAVGSKIKDKLKKSRQMSIGPLVHLQQIKRLDTATGANRARLNPASRNAIRERLFSVLKRQSIGMVQRKMLDEYKNGTESVLSTLCLSYCCIKPHIEHNFVLTYPYIGVAKDFSGANFTDEWVWKMVKTYTPNIGWISHGVEWVEFLFQAELHCIFQTQGEDLGVLSQVFGRNMLQRKAVGKYNKTKPIVISAIKDFDYKIWSKPQKGAPRNLNGGVRGQICSRPSLRGQRTTFNNFESLEQLESSYMVDGAQNYVDAIHKEFMEYKKLASEGTGKFFVAGGEEEYNGTIGANNKYLFGN</sequence>
<name>A0A8K1P3G5_9ORTO</name>